<evidence type="ECO:0000256" key="1">
    <source>
        <dbReference type="ARBA" id="ARBA00023015"/>
    </source>
</evidence>
<dbReference type="Proteomes" id="UP001551329">
    <property type="component" value="Unassembled WGS sequence"/>
</dbReference>
<dbReference type="Pfam" id="PF01022">
    <property type="entry name" value="HTH_5"/>
    <property type="match status" value="1"/>
</dbReference>
<reference evidence="6 7" key="1">
    <citation type="submission" date="2024-06" db="EMBL/GenBank/DDBJ databases">
        <title>The Natural Products Discovery Center: Release of the First 8490 Sequenced Strains for Exploring Actinobacteria Biosynthetic Diversity.</title>
        <authorList>
            <person name="Kalkreuter E."/>
            <person name="Kautsar S.A."/>
            <person name="Yang D."/>
            <person name="Bader C.D."/>
            <person name="Teijaro C.N."/>
            <person name="Fluegel L."/>
            <person name="Davis C.M."/>
            <person name="Simpson J.R."/>
            <person name="Lauterbach L."/>
            <person name="Steele A.D."/>
            <person name="Gui C."/>
            <person name="Meng S."/>
            <person name="Li G."/>
            <person name="Viehrig K."/>
            <person name="Ye F."/>
            <person name="Su P."/>
            <person name="Kiefer A.F."/>
            <person name="Nichols A."/>
            <person name="Cepeda A.J."/>
            <person name="Yan W."/>
            <person name="Fan B."/>
            <person name="Jiang Y."/>
            <person name="Adhikari A."/>
            <person name="Zheng C.-J."/>
            <person name="Schuster L."/>
            <person name="Cowan T.M."/>
            <person name="Smanski M.J."/>
            <person name="Chevrette M.G."/>
            <person name="De Carvalho L.P.S."/>
            <person name="Shen B."/>
        </authorList>
    </citation>
    <scope>NUCLEOTIDE SEQUENCE [LARGE SCALE GENOMIC DNA]</scope>
    <source>
        <strain evidence="6 7">NPDC045974</strain>
    </source>
</reference>
<evidence type="ECO:0000259" key="5">
    <source>
        <dbReference type="PROSITE" id="PS50987"/>
    </source>
</evidence>
<protein>
    <submittedName>
        <fullName evidence="6">Metalloregulator ArsR/SmtB family transcription factor</fullName>
    </submittedName>
</protein>
<evidence type="ECO:0000256" key="4">
    <source>
        <dbReference type="SAM" id="MobiDB-lite"/>
    </source>
</evidence>
<feature type="compositionally biased region" description="Polar residues" evidence="4">
    <location>
        <begin position="1"/>
        <end position="17"/>
    </location>
</feature>
<accession>A0ABV3CFZ4</accession>
<comment type="caution">
    <text evidence="6">The sequence shown here is derived from an EMBL/GenBank/DDBJ whole genome shotgun (WGS) entry which is preliminary data.</text>
</comment>
<gene>
    <name evidence="6" type="ORF">AB0A88_26685</name>
</gene>
<keyword evidence="7" id="KW-1185">Reference proteome</keyword>
<dbReference type="EMBL" id="JBEZAE010000020">
    <property type="protein sequence ID" value="MEU7073707.1"/>
    <property type="molecule type" value="Genomic_DNA"/>
</dbReference>
<dbReference type="PANTHER" id="PTHR33154">
    <property type="entry name" value="TRANSCRIPTIONAL REGULATOR, ARSR FAMILY"/>
    <property type="match status" value="1"/>
</dbReference>
<dbReference type="Gene3D" id="1.10.10.10">
    <property type="entry name" value="Winged helix-like DNA-binding domain superfamily/Winged helix DNA-binding domain"/>
    <property type="match status" value="1"/>
</dbReference>
<sequence length="63" mass="6631">MSKPRATTTGLARQTGLSPGAVSQHLAVLRDAGLVTGHRYGREVYYRAGELGLAPLGRTPEAP</sequence>
<dbReference type="InterPro" id="IPR036390">
    <property type="entry name" value="WH_DNA-bd_sf"/>
</dbReference>
<dbReference type="InterPro" id="IPR001845">
    <property type="entry name" value="HTH_ArsR_DNA-bd_dom"/>
</dbReference>
<feature type="domain" description="HTH arsR-type" evidence="5">
    <location>
        <begin position="1"/>
        <end position="63"/>
    </location>
</feature>
<dbReference type="CDD" id="cd00090">
    <property type="entry name" value="HTH_ARSR"/>
    <property type="match status" value="1"/>
</dbReference>
<dbReference type="InterPro" id="IPR051081">
    <property type="entry name" value="HTH_MetalResp_TranReg"/>
</dbReference>
<keyword evidence="3" id="KW-0804">Transcription</keyword>
<evidence type="ECO:0000256" key="2">
    <source>
        <dbReference type="ARBA" id="ARBA00023125"/>
    </source>
</evidence>
<dbReference type="InterPro" id="IPR011991">
    <property type="entry name" value="ArsR-like_HTH"/>
</dbReference>
<name>A0ABV3CFZ4_9ACTN</name>
<proteinExistence type="predicted"/>
<dbReference type="SUPFAM" id="SSF46785">
    <property type="entry name" value="Winged helix' DNA-binding domain"/>
    <property type="match status" value="1"/>
</dbReference>
<dbReference type="InterPro" id="IPR036388">
    <property type="entry name" value="WH-like_DNA-bd_sf"/>
</dbReference>
<feature type="region of interest" description="Disordered" evidence="4">
    <location>
        <begin position="1"/>
        <end position="20"/>
    </location>
</feature>
<dbReference type="PROSITE" id="PS50987">
    <property type="entry name" value="HTH_ARSR_2"/>
    <property type="match status" value="1"/>
</dbReference>
<dbReference type="SMART" id="SM00418">
    <property type="entry name" value="HTH_ARSR"/>
    <property type="match status" value="1"/>
</dbReference>
<keyword evidence="2" id="KW-0238">DNA-binding</keyword>
<evidence type="ECO:0000256" key="3">
    <source>
        <dbReference type="ARBA" id="ARBA00023163"/>
    </source>
</evidence>
<dbReference type="PRINTS" id="PR00778">
    <property type="entry name" value="HTHARSR"/>
</dbReference>
<dbReference type="RefSeq" id="WP_358472894.1">
    <property type="nucleotide sequence ID" value="NZ_JBEZAE010000020.1"/>
</dbReference>
<keyword evidence="1" id="KW-0805">Transcription regulation</keyword>
<organism evidence="6 7">
    <name type="scientific">Streptomyces narbonensis</name>
    <dbReference type="NCBI Taxonomy" id="67333"/>
    <lineage>
        <taxon>Bacteria</taxon>
        <taxon>Bacillati</taxon>
        <taxon>Actinomycetota</taxon>
        <taxon>Actinomycetes</taxon>
        <taxon>Kitasatosporales</taxon>
        <taxon>Streptomycetaceae</taxon>
        <taxon>Streptomyces</taxon>
    </lineage>
</organism>
<dbReference type="PANTHER" id="PTHR33154:SF33">
    <property type="entry name" value="TRANSCRIPTIONAL REPRESSOR SDPR"/>
    <property type="match status" value="1"/>
</dbReference>
<evidence type="ECO:0000313" key="7">
    <source>
        <dbReference type="Proteomes" id="UP001551329"/>
    </source>
</evidence>
<evidence type="ECO:0000313" key="6">
    <source>
        <dbReference type="EMBL" id="MEU7073707.1"/>
    </source>
</evidence>